<keyword evidence="2" id="KW-0378">Hydrolase</keyword>
<feature type="compositionally biased region" description="Low complexity" evidence="1">
    <location>
        <begin position="235"/>
        <end position="265"/>
    </location>
</feature>
<accession>A0A1W2AD44</accession>
<dbReference type="EMBL" id="FWXR01000004">
    <property type="protein sequence ID" value="SMC58168.1"/>
    <property type="molecule type" value="Genomic_DNA"/>
</dbReference>
<dbReference type="STRING" id="937218.SAMN06297251_10456"/>
<protein>
    <submittedName>
        <fullName evidence="2">Phage prohead protease, HK97 family</fullName>
    </submittedName>
</protein>
<evidence type="ECO:0000313" key="2">
    <source>
        <dbReference type="EMBL" id="SMC58168.1"/>
    </source>
</evidence>
<dbReference type="GO" id="GO:0008233">
    <property type="term" value="F:peptidase activity"/>
    <property type="evidence" value="ECO:0007669"/>
    <property type="project" value="UniProtKB-KW"/>
</dbReference>
<feature type="region of interest" description="Disordered" evidence="1">
    <location>
        <begin position="221"/>
        <end position="269"/>
    </location>
</feature>
<gene>
    <name evidence="2" type="ORF">SAMN06297251_10456</name>
</gene>
<organism evidence="2 3">
    <name type="scientific">Fulvimarina manganoxydans</name>
    <dbReference type="NCBI Taxonomy" id="937218"/>
    <lineage>
        <taxon>Bacteria</taxon>
        <taxon>Pseudomonadati</taxon>
        <taxon>Pseudomonadota</taxon>
        <taxon>Alphaproteobacteria</taxon>
        <taxon>Hyphomicrobiales</taxon>
        <taxon>Aurantimonadaceae</taxon>
        <taxon>Fulvimarina</taxon>
    </lineage>
</organism>
<keyword evidence="2" id="KW-0645">Protease</keyword>
<dbReference type="RefSeq" id="WP_170923191.1">
    <property type="nucleotide sequence ID" value="NZ_FWXR01000004.1"/>
</dbReference>
<dbReference type="Proteomes" id="UP000192656">
    <property type="component" value="Unassembled WGS sequence"/>
</dbReference>
<sequence length="375" mass="38757">MPKKTATTVTRKLPTLGLRAAVAAPATWNDETLTVTAVLATNAPVRMYDWDNGQAYDEILDVDALTPEQLAAFEGAPVLDSHDRWTTKSIVGRVETPRVEDGPTEGIRALVSEIRFSPTETDLIAKVKAGFVRAMSLGYGRLGAVAEEREGDVVLVRTQFDPAEVSAVAVPADRGAGIRGAERSASTITLTTKGKRSMDAEKIKAAMKAFTDAIDAALEDDSTTEDDAAKEEAARAAAAAATRSAPAPVQPQAPAAPQTPAAPAAGVRSEADQRAIAGYRAIAATRGKTDEFDTFANGGSAVPFLRSLAEGYVAGNPVEIDGTGTTVTAPAENTGRRGKGAFITHAEAVAGKRASSDADMAAAIGAAIAGVLGKK</sequence>
<name>A0A1W2AD44_9HYPH</name>
<evidence type="ECO:0000256" key="1">
    <source>
        <dbReference type="SAM" id="MobiDB-lite"/>
    </source>
</evidence>
<evidence type="ECO:0000313" key="3">
    <source>
        <dbReference type="Proteomes" id="UP000192656"/>
    </source>
</evidence>
<dbReference type="AlphaFoldDB" id="A0A1W2AD44"/>
<proteinExistence type="predicted"/>
<dbReference type="GO" id="GO:0006508">
    <property type="term" value="P:proteolysis"/>
    <property type="evidence" value="ECO:0007669"/>
    <property type="project" value="UniProtKB-KW"/>
</dbReference>
<keyword evidence="3" id="KW-1185">Reference proteome</keyword>
<reference evidence="2 3" key="1">
    <citation type="submission" date="2017-04" db="EMBL/GenBank/DDBJ databases">
        <authorList>
            <person name="Afonso C.L."/>
            <person name="Miller P.J."/>
            <person name="Scott M.A."/>
            <person name="Spackman E."/>
            <person name="Goraichik I."/>
            <person name="Dimitrov K.M."/>
            <person name="Suarez D.L."/>
            <person name="Swayne D.E."/>
        </authorList>
    </citation>
    <scope>NUCLEOTIDE SEQUENCE [LARGE SCALE GENOMIC DNA]</scope>
    <source>
        <strain evidence="2 3">CGMCC 1.10972</strain>
    </source>
</reference>